<dbReference type="OMA" id="GDTEPWD"/>
<protein>
    <submittedName>
        <fullName evidence="5">VWA domain-containing protein</fullName>
    </submittedName>
    <submittedName>
        <fullName evidence="3 4">von Willebrand factor type A</fullName>
    </submittedName>
</protein>
<dbReference type="Proteomes" id="UP000256381">
    <property type="component" value="Unassembled WGS sequence"/>
</dbReference>
<reference evidence="6 10" key="6">
    <citation type="submission" date="2018-08" db="EMBL/GenBank/DDBJ databases">
        <authorList>
            <person name="Fokvardsen B D."/>
            <person name="Norman A."/>
        </authorList>
    </citation>
    <scope>NUCLEOTIDE SEQUENCE [LARGE SCALE GENOMIC DNA]</scope>
    <source>
        <strain evidence="6 10">DKC2</strain>
    </source>
</reference>
<reference evidence="5" key="5">
    <citation type="submission" date="2018-07" db="EMBL/GenBank/DDBJ databases">
        <authorList>
            <person name="Shah S."/>
            <person name="Brown T."/>
            <person name="Auld S."/>
            <person name="Bratton K."/>
            <person name="Narechania A."/>
            <person name="Mathema B."/>
            <person name="Gandhi N."/>
        </authorList>
    </citation>
    <scope>NUCLEOTIDE SEQUENCE</scope>
    <source>
        <strain evidence="5">32301_S10</strain>
    </source>
</reference>
<dbReference type="Gene3D" id="3.40.50.410">
    <property type="entry name" value="von Willebrand factor, type A domain"/>
    <property type="match status" value="1"/>
</dbReference>
<dbReference type="Proteomes" id="UP000300237">
    <property type="component" value="Chromosome"/>
</dbReference>
<dbReference type="Proteomes" id="UP000189452">
    <property type="component" value="Chromosome"/>
</dbReference>
<dbReference type="AlphaFoldDB" id="A0A0E8NVE5"/>
<evidence type="ECO:0000256" key="1">
    <source>
        <dbReference type="SAM" id="MobiDB-lite"/>
    </source>
</evidence>
<evidence type="ECO:0000313" key="6">
    <source>
        <dbReference type="EMBL" id="VCU49206.1"/>
    </source>
</evidence>
<evidence type="ECO:0000313" key="10">
    <source>
        <dbReference type="Proteomes" id="UP000300237"/>
    </source>
</evidence>
<reference evidence="3 7" key="1">
    <citation type="submission" date="2015-03" db="EMBL/GenBank/DDBJ databases">
        <authorList>
            <consortium name="Pathogen Informatics"/>
            <person name="Murphy D."/>
        </authorList>
    </citation>
    <scope>NUCLEOTIDE SEQUENCE [LARGE SCALE GENOMIC DNA]</scope>
    <source>
        <strain evidence="3 7">0268S</strain>
    </source>
</reference>
<dbReference type="InterPro" id="IPR036465">
    <property type="entry name" value="vWFA_dom_sf"/>
</dbReference>
<dbReference type="SUPFAM" id="SSF53300">
    <property type="entry name" value="vWA-like"/>
    <property type="match status" value="1"/>
</dbReference>
<dbReference type="CDD" id="cd00198">
    <property type="entry name" value="vWFA"/>
    <property type="match status" value="1"/>
</dbReference>
<evidence type="ECO:0000313" key="7">
    <source>
        <dbReference type="Proteomes" id="UP000050139"/>
    </source>
</evidence>
<dbReference type="EMBL" id="LR027516">
    <property type="protein sequence ID" value="VCU49206.1"/>
    <property type="molecule type" value="Genomic_DNA"/>
</dbReference>
<dbReference type="RefSeq" id="WP_003404895.1">
    <property type="nucleotide sequence ID" value="NZ_AP017901.1"/>
</dbReference>
<reference evidence="4 8" key="2">
    <citation type="submission" date="2016-04" db="EMBL/GenBank/DDBJ databases">
        <authorList>
            <person name="Bigi M."/>
            <person name="Bigi F."/>
            <person name="Soria M.A."/>
        </authorList>
    </citation>
    <scope>NUCLEOTIDE SEQUENCE [LARGE SCALE GENOMIC DNA]</scope>
    <source>
        <strain evidence="4 8">6548</strain>
    </source>
</reference>
<feature type="compositionally biased region" description="Basic and acidic residues" evidence="1">
    <location>
        <begin position="1"/>
        <end position="10"/>
    </location>
</feature>
<evidence type="ECO:0000313" key="5">
    <source>
        <dbReference type="EMBL" id="REQ54908.1"/>
    </source>
</evidence>
<evidence type="ECO:0000259" key="2">
    <source>
        <dbReference type="SMART" id="SM00327"/>
    </source>
</evidence>
<feature type="domain" description="VWFA" evidence="2">
    <location>
        <begin position="481"/>
        <end position="667"/>
    </location>
</feature>
<gene>
    <name evidence="4" type="ORF">A4S10_01014</name>
    <name evidence="6" type="ORF">DKC2_1023</name>
    <name evidence="5" type="ORF">DSJ38_05920</name>
    <name evidence="3" type="ORF">ERS094118_00957</name>
</gene>
<organism evidence="4 8">
    <name type="scientific">Mycobacterium tuberculosis</name>
    <dbReference type="NCBI Taxonomy" id="1773"/>
    <lineage>
        <taxon>Bacteria</taxon>
        <taxon>Bacillati</taxon>
        <taxon>Actinomycetota</taxon>
        <taxon>Actinomycetes</taxon>
        <taxon>Mycobacteriales</taxon>
        <taxon>Mycobacteriaceae</taxon>
        <taxon>Mycobacterium</taxon>
        <taxon>Mycobacterium tuberculosis complex</taxon>
    </lineage>
</organism>
<reference evidence="4 8" key="4">
    <citation type="submission" date="2017-02" db="EMBL/GenBank/DDBJ databases">
        <title>Protein polymorphisms may explain contrasting epidemiological fitness of two variants of a multidrug-resistant Mycobacterium tuberculosis strain.</title>
        <authorList>
            <person name="Bigi M.M."/>
            <person name="Lopez B."/>
            <person name="Blanco F.C."/>
            <person name="Sasiain M.C."/>
            <person name="De La Barrera S."/>
            <person name="Ritacco V."/>
            <person name="Bigi F."/>
            <person name="Soria M.A."/>
        </authorList>
    </citation>
    <scope>NUCLEOTIDE SEQUENCE [LARGE SCALE GENOMIC DNA]</scope>
    <source>
        <strain evidence="4 8">6548</strain>
    </source>
</reference>
<feature type="region of interest" description="Disordered" evidence="1">
    <location>
        <begin position="1"/>
        <end position="41"/>
    </location>
</feature>
<evidence type="ECO:0000313" key="3">
    <source>
        <dbReference type="EMBL" id="CLV70010.1"/>
    </source>
</evidence>
<name>A0A0E8NVE5_MYCTX</name>
<sequence>MAKSDGDDPLRPASPRLRSSRRHSLRYSAYTGGPDPLAPPVDLRDALEQIGQDVMAGASPRRALSELLRRGTRNLTGADRLAAEVNRRRRELLRRNNLDGTLQEIKKLLDEAVLAERKELARALDDDARFAELQLDALPASPAKAVQELAEYRWRSGQAREKYEQIKDLLGRELLDQRFAGMKQALAGATDDDRRRVTEMLDDLNDLLDKHARGEDTQRDFDEFMTKHGEFFPENPRNVEELLDSLAKRAAAAQRFRNSLSQEQRDELDALAQQAFGSPALMRALDRLDAHLQAARPGEDWTGSQQFSGDNPFGMGEGTQALADIAELEQLAEQLSQSYPGASMDDVDLDALARQLGDQAAVDARTLAELERALVNQGFLDRGSDGQWRLSPKAMRRLGETALRDVAQQLSGRHGERDHRRAGAAGELTGATRPWQFGDTEPWHVARTLTNAVLRQAAAVHDRIRITVEDVEVAETETRTQAAVALLVDTSFSMVMENRWLPMKRTALALHHLVCTRFRSDALQIIAFGRYARTVTAAELTGLAGVYEQGTNLHHALALAGRHLRRHAGAQPVVLVVTDGEPTAHLEDFDGDGTSVFFDYPPHPRTIAHTVRGFDDMARLGAQVTIFRLGSDPGLARFIDQVARRVQGRVVVPDLDGLGAAVVGDYLRFRRR</sequence>
<dbReference type="EMBL" id="COPH01000006">
    <property type="protein sequence ID" value="CLV70010.1"/>
    <property type="molecule type" value="Genomic_DNA"/>
</dbReference>
<dbReference type="SMR" id="A0A0E8NVE5"/>
<dbReference type="InterPro" id="IPR002035">
    <property type="entry name" value="VWF_A"/>
</dbReference>
<dbReference type="SMART" id="SM00327">
    <property type="entry name" value="VWA"/>
    <property type="match status" value="1"/>
</dbReference>
<dbReference type="EMBL" id="QTBD01000086">
    <property type="protein sequence ID" value="REQ54908.1"/>
    <property type="molecule type" value="Genomic_DNA"/>
</dbReference>
<evidence type="ECO:0000313" key="9">
    <source>
        <dbReference type="Proteomes" id="UP000256381"/>
    </source>
</evidence>
<proteinExistence type="predicted"/>
<accession>A0A0E8NVE5</accession>
<evidence type="ECO:0000313" key="4">
    <source>
        <dbReference type="EMBL" id="OMH58854.1"/>
    </source>
</evidence>
<evidence type="ECO:0000313" key="8">
    <source>
        <dbReference type="Proteomes" id="UP000189452"/>
    </source>
</evidence>
<dbReference type="FunFam" id="3.40.50.410:FF:000066">
    <property type="entry name" value="von Willebrand factor, type A"/>
    <property type="match status" value="1"/>
</dbReference>
<dbReference type="EMBL" id="LWDQ01000001">
    <property type="protein sequence ID" value="OMH58854.1"/>
    <property type="molecule type" value="Genomic_DNA"/>
</dbReference>
<reference evidence="5 9" key="3">
    <citation type="journal article" date="2017" name="N. Engl. J. Med.">
        <title>Transmission of Extensively Drug-Resistant Tuberculosis in South Africa.</title>
        <authorList>
            <person name="Shah N.S."/>
            <person name="Auld S.C."/>
            <person name="Brust J.C."/>
            <person name="Mathema B."/>
            <person name="Ismail N."/>
            <person name="Moodley P."/>
            <person name="Mlisana K."/>
            <person name="Allana S."/>
            <person name="Campbell A."/>
            <person name="Mthiyane T."/>
            <person name="Morris N."/>
            <person name="Mpangase P."/>
            <person name="van der Meulen H."/>
            <person name="Omar S.V."/>
            <person name="Brown T.S."/>
            <person name="Narechania A."/>
            <person name="Shaskina E."/>
            <person name="Kapwata T."/>
            <person name="Kreiswirth B."/>
            <person name="Gandhi N.R."/>
        </authorList>
    </citation>
    <scope>NUCLEOTIDE SEQUENCE [LARGE SCALE GENOMIC DNA]</scope>
    <source>
        <strain evidence="5 9">32301_S10</strain>
    </source>
</reference>
<dbReference type="Proteomes" id="UP000050139">
    <property type="component" value="Unassembled WGS sequence"/>
</dbReference>